<evidence type="ECO:0000256" key="5">
    <source>
        <dbReference type="ARBA" id="ARBA00023231"/>
    </source>
</evidence>
<accession>A0A1H3FC07</accession>
<name>A0A2W5D1F0_9PSED</name>
<evidence type="ECO:0000256" key="6">
    <source>
        <dbReference type="HAMAP-Rule" id="MF_00529"/>
    </source>
</evidence>
<dbReference type="InterPro" id="IPR004893">
    <property type="entry name" value="NifW"/>
</dbReference>
<evidence type="ECO:0000256" key="2">
    <source>
        <dbReference type="ARBA" id="ARBA00008351"/>
    </source>
</evidence>
<evidence type="ECO:0000256" key="1">
    <source>
        <dbReference type="ARBA" id="ARBA00002247"/>
    </source>
</evidence>
<evidence type="ECO:0000256" key="3">
    <source>
        <dbReference type="ARBA" id="ARBA00011284"/>
    </source>
</evidence>
<dbReference type="Proteomes" id="UP000243778">
    <property type="component" value="Unassembled WGS sequence"/>
</dbReference>
<dbReference type="EMBL" id="FNNU01000007">
    <property type="protein sequence ID" value="SDX88511.1"/>
    <property type="molecule type" value="Genomic_DNA"/>
</dbReference>
<dbReference type="GO" id="GO:0009399">
    <property type="term" value="P:nitrogen fixation"/>
    <property type="evidence" value="ECO:0007669"/>
    <property type="project" value="UniProtKB-UniRule"/>
</dbReference>
<dbReference type="AlphaFoldDB" id="A0A2W5D1F0"/>
<comment type="similarity">
    <text evidence="2 6">Belongs to the NifW family.</text>
</comment>
<evidence type="ECO:0000313" key="7">
    <source>
        <dbReference type="EMBL" id="PZP22280.1"/>
    </source>
</evidence>
<dbReference type="OrthoDB" id="9811868at2"/>
<reference evidence="8" key="1">
    <citation type="submission" date="2016-10" db="EMBL/GenBank/DDBJ databases">
        <authorList>
            <person name="de Groot N.N."/>
        </authorList>
    </citation>
    <scope>NUCLEOTIDE SEQUENCE [LARGE SCALE GENOMIC DNA]</scope>
    <source>
        <strain evidence="8">NRRL B-59562</strain>
    </source>
</reference>
<keyword evidence="5 6" id="KW-0535">Nitrogen fixation</keyword>
<dbReference type="RefSeq" id="WP_090231422.1">
    <property type="nucleotide sequence ID" value="NZ_DALYZG010000002.1"/>
</dbReference>
<dbReference type="STRING" id="1007099.SAMN05216287_4015"/>
<evidence type="ECO:0000313" key="8">
    <source>
        <dbReference type="EMBL" id="SDX88511.1"/>
    </source>
</evidence>
<dbReference type="Pfam" id="PF03206">
    <property type="entry name" value="NifW"/>
    <property type="match status" value="1"/>
</dbReference>
<proteinExistence type="inferred from homology"/>
<organism evidence="7 10">
    <name type="scientific">Pseudomonas kuykendallii</name>
    <dbReference type="NCBI Taxonomy" id="1007099"/>
    <lineage>
        <taxon>Bacteria</taxon>
        <taxon>Pseudomonadati</taxon>
        <taxon>Pseudomonadota</taxon>
        <taxon>Gammaproteobacteria</taxon>
        <taxon>Pseudomonadales</taxon>
        <taxon>Pseudomonadaceae</taxon>
        <taxon>Pseudomonas</taxon>
    </lineage>
</organism>
<dbReference type="PIRSF" id="PIRSF005790">
    <property type="entry name" value="NifW"/>
    <property type="match status" value="1"/>
</dbReference>
<reference evidence="9" key="2">
    <citation type="submission" date="2016-10" db="EMBL/GenBank/DDBJ databases">
        <authorList>
            <person name="Varghese N."/>
            <person name="Submissions S."/>
        </authorList>
    </citation>
    <scope>NUCLEOTIDE SEQUENCE [LARGE SCALE GENOMIC DNA]</scope>
    <source>
        <strain evidence="9">NRRL B-59562</strain>
    </source>
</reference>
<gene>
    <name evidence="6" type="primary">nifW</name>
    <name evidence="7" type="ORF">DI599_15900</name>
    <name evidence="8" type="ORF">SAMN05216287_4015</name>
</gene>
<comment type="function">
    <text evidence="1 6">May protect the nitrogenase Fe-Mo protein from oxidative damage.</text>
</comment>
<comment type="subunit">
    <text evidence="3 6">Homotrimer; associates with NifD.</text>
</comment>
<evidence type="ECO:0000313" key="10">
    <source>
        <dbReference type="Proteomes" id="UP000249198"/>
    </source>
</evidence>
<keyword evidence="9" id="KW-1185">Reference proteome</keyword>
<dbReference type="HAMAP" id="MF_00529">
    <property type="entry name" value="NifW"/>
    <property type="match status" value="1"/>
</dbReference>
<dbReference type="EMBL" id="QFOH01000020">
    <property type="protein sequence ID" value="PZP22280.1"/>
    <property type="molecule type" value="Genomic_DNA"/>
</dbReference>
<accession>A0A2W5D1F0</accession>
<sequence>MSYLENSLRELEGAEEFLEFFAIPFDSRIVQVYRLHILQRFHDYLSRLTLPEEEAERHALYREQLSKAYADFINSSAQAERALKVFKEATPGFVALGEITRG</sequence>
<evidence type="ECO:0000256" key="4">
    <source>
        <dbReference type="ARBA" id="ARBA00016274"/>
    </source>
</evidence>
<evidence type="ECO:0000313" key="9">
    <source>
        <dbReference type="Proteomes" id="UP000243778"/>
    </source>
</evidence>
<reference evidence="7 10" key="3">
    <citation type="submission" date="2017-08" db="EMBL/GenBank/DDBJ databases">
        <title>Infants hospitalized years apart are colonized by the same room-sourced microbial strains.</title>
        <authorList>
            <person name="Brooks B."/>
            <person name="Olm M.R."/>
            <person name="Firek B.A."/>
            <person name="Baker R."/>
            <person name="Thomas B.C."/>
            <person name="Morowitz M.J."/>
            <person name="Banfield J.F."/>
        </authorList>
    </citation>
    <scope>NUCLEOTIDE SEQUENCE [LARGE SCALE GENOMIC DNA]</scope>
    <source>
        <strain evidence="7">S2_009_000_R2_77</strain>
    </source>
</reference>
<dbReference type="Proteomes" id="UP000249198">
    <property type="component" value="Unassembled WGS sequence"/>
</dbReference>
<protein>
    <recommendedName>
        <fullName evidence="4 6">Nitrogenase-stabilizing/protective protein NifW</fullName>
    </recommendedName>
</protein>